<dbReference type="PANTHER" id="PTHR33908:SF3">
    <property type="entry name" value="UNDECAPRENYL PHOSPHATE-ALPHA-4-AMINO-4-DEOXY-L-ARABINOSE ARABINOSYL TRANSFERASE"/>
    <property type="match status" value="1"/>
</dbReference>
<dbReference type="Pfam" id="PF02366">
    <property type="entry name" value="PMT"/>
    <property type="match status" value="1"/>
</dbReference>
<evidence type="ECO:0000256" key="2">
    <source>
        <dbReference type="ARBA" id="ARBA00022475"/>
    </source>
</evidence>
<keyword evidence="6 8" id="KW-1133">Transmembrane helix</keyword>
<comment type="subcellular location">
    <subcellularLocation>
        <location evidence="1">Cell membrane</location>
        <topology evidence="1">Multi-pass membrane protein</topology>
    </subcellularLocation>
</comment>
<reference evidence="10 11" key="1">
    <citation type="submission" date="2020-08" db="EMBL/GenBank/DDBJ databases">
        <title>Genomic Encyclopedia of Type Strains, Phase III (KMG-III): the genomes of soil and plant-associated and newly described type strains.</title>
        <authorList>
            <person name="Whitman W."/>
        </authorList>
    </citation>
    <scope>NUCLEOTIDE SEQUENCE [LARGE SCALE GENOMIC DNA]</scope>
    <source>
        <strain evidence="10 11">CECT 8088</strain>
    </source>
</reference>
<keyword evidence="7 8" id="KW-0472">Membrane</keyword>
<proteinExistence type="predicted"/>
<dbReference type="InterPro" id="IPR003342">
    <property type="entry name" value="ArnT-like_N"/>
</dbReference>
<dbReference type="InterPro" id="IPR050297">
    <property type="entry name" value="LipidA_mod_glycosyltrf_83"/>
</dbReference>
<feature type="transmembrane region" description="Helical" evidence="8">
    <location>
        <begin position="192"/>
        <end position="221"/>
    </location>
</feature>
<sequence>MAISPTDQSLFASFSSEKEGLGLRRWIALALFAFLIYLPGRASLPPLDRDESRYMEATAQMLHTGNYVDVRFQDQPRYLQPAGIYWLEALAADLSDGRTSRSAWAYRIPSLLAATANVLLTAAIGAALFGADVGLAGAAMFALAVLVTAEARMATIDTTLLLAVLLAMWSAIRARLDAERGRPTSPAVAALYWVALGCGLMFKGPVVLIPGWGMPIALAAIERSTGWWRRLRPLWGIPLMLLIVVPWCVAIWIVSHGTFFERAVGTNFLGKVASGQQAHGLPPGFHLVVFLLAFWPGSFFAMRALPWVIGQRRSLQVRLLACWIVPHWLVFEAIATKLPHYVLPTYPAIALLAAASLLRGGPVAAFGARGWWRGWLGVYGALWLLAGLALALAGPLLLWFVQHEVRVLPIVTGALAGLAVLSGAVLVARGQALRGLVATGAGALVAYLGIFAAVIQNLTTIWLSPRIALAFDQVRPCADSVLASTSFSEPSLVFAVGQDTRLVDAAGAAAFLATDRRCGVALVGTRDQPAFEHALADRGLTVRLLGRVQGVNYSNGRHLDLGFFAVAGETP</sequence>
<feature type="domain" description="ArnT-like N-terminal" evidence="9">
    <location>
        <begin position="48"/>
        <end position="251"/>
    </location>
</feature>
<dbReference type="GO" id="GO:0000030">
    <property type="term" value="F:mannosyltransferase activity"/>
    <property type="evidence" value="ECO:0007669"/>
    <property type="project" value="InterPro"/>
</dbReference>
<dbReference type="GO" id="GO:0009103">
    <property type="term" value="P:lipopolysaccharide biosynthetic process"/>
    <property type="evidence" value="ECO:0007669"/>
    <property type="project" value="UniProtKB-ARBA"/>
</dbReference>
<keyword evidence="5 8" id="KW-0812">Transmembrane</keyword>
<feature type="transmembrane region" description="Helical" evidence="8">
    <location>
        <begin position="233"/>
        <end position="254"/>
    </location>
</feature>
<dbReference type="RefSeq" id="WP_408871436.1">
    <property type="nucleotide sequence ID" value="NZ_JACHXV010000010.1"/>
</dbReference>
<keyword evidence="3" id="KW-0328">Glycosyltransferase</keyword>
<dbReference type="EMBL" id="JACHXV010000010">
    <property type="protein sequence ID" value="MBB3174699.1"/>
    <property type="molecule type" value="Genomic_DNA"/>
</dbReference>
<dbReference type="GO" id="GO:0010041">
    <property type="term" value="P:response to iron(III) ion"/>
    <property type="evidence" value="ECO:0007669"/>
    <property type="project" value="TreeGrafter"/>
</dbReference>
<evidence type="ECO:0000313" key="11">
    <source>
        <dbReference type="Proteomes" id="UP000557688"/>
    </source>
</evidence>
<evidence type="ECO:0000256" key="7">
    <source>
        <dbReference type="ARBA" id="ARBA00023136"/>
    </source>
</evidence>
<feature type="transmembrane region" description="Helical" evidence="8">
    <location>
        <begin position="407"/>
        <end position="428"/>
    </location>
</feature>
<dbReference type="PANTHER" id="PTHR33908">
    <property type="entry name" value="MANNOSYLTRANSFERASE YKCB-RELATED"/>
    <property type="match status" value="1"/>
</dbReference>
<feature type="transmembrane region" description="Helical" evidence="8">
    <location>
        <begin position="348"/>
        <end position="368"/>
    </location>
</feature>
<feature type="transmembrane region" description="Helical" evidence="8">
    <location>
        <begin position="21"/>
        <end position="40"/>
    </location>
</feature>
<evidence type="ECO:0000256" key="6">
    <source>
        <dbReference type="ARBA" id="ARBA00022989"/>
    </source>
</evidence>
<evidence type="ECO:0000256" key="8">
    <source>
        <dbReference type="SAM" id="Phobius"/>
    </source>
</evidence>
<evidence type="ECO:0000256" key="3">
    <source>
        <dbReference type="ARBA" id="ARBA00022676"/>
    </source>
</evidence>
<feature type="transmembrane region" description="Helical" evidence="8">
    <location>
        <begin position="435"/>
        <end position="455"/>
    </location>
</feature>
<dbReference type="GO" id="GO:0016763">
    <property type="term" value="F:pentosyltransferase activity"/>
    <property type="evidence" value="ECO:0007669"/>
    <property type="project" value="TreeGrafter"/>
</dbReference>
<keyword evidence="11" id="KW-1185">Reference proteome</keyword>
<gene>
    <name evidence="10" type="ORF">FHR90_002545</name>
</gene>
<dbReference type="Proteomes" id="UP000557688">
    <property type="component" value="Unassembled WGS sequence"/>
</dbReference>
<accession>A0A839V588</accession>
<keyword evidence="4 10" id="KW-0808">Transferase</keyword>
<evidence type="ECO:0000259" key="9">
    <source>
        <dbReference type="Pfam" id="PF02366"/>
    </source>
</evidence>
<name>A0A839V588_9PROT</name>
<feature type="transmembrane region" description="Helical" evidence="8">
    <location>
        <begin position="284"/>
        <end position="305"/>
    </location>
</feature>
<feature type="transmembrane region" description="Helical" evidence="8">
    <location>
        <begin position="317"/>
        <end position="336"/>
    </location>
</feature>
<feature type="transmembrane region" description="Helical" evidence="8">
    <location>
        <begin position="380"/>
        <end position="401"/>
    </location>
</feature>
<evidence type="ECO:0000256" key="4">
    <source>
        <dbReference type="ARBA" id="ARBA00022679"/>
    </source>
</evidence>
<evidence type="ECO:0000256" key="5">
    <source>
        <dbReference type="ARBA" id="ARBA00022692"/>
    </source>
</evidence>
<evidence type="ECO:0000313" key="10">
    <source>
        <dbReference type="EMBL" id="MBB3174699.1"/>
    </source>
</evidence>
<feature type="transmembrane region" description="Helical" evidence="8">
    <location>
        <begin position="119"/>
        <end position="147"/>
    </location>
</feature>
<feature type="transmembrane region" description="Helical" evidence="8">
    <location>
        <begin position="154"/>
        <end position="172"/>
    </location>
</feature>
<keyword evidence="2" id="KW-1003">Cell membrane</keyword>
<comment type="caution">
    <text evidence="10">The sequence shown here is derived from an EMBL/GenBank/DDBJ whole genome shotgun (WGS) entry which is preliminary data.</text>
</comment>
<dbReference type="GO" id="GO:0005886">
    <property type="term" value="C:plasma membrane"/>
    <property type="evidence" value="ECO:0007669"/>
    <property type="project" value="UniProtKB-SubCell"/>
</dbReference>
<organism evidence="10 11">
    <name type="scientific">Endobacter medicaginis</name>
    <dbReference type="NCBI Taxonomy" id="1181271"/>
    <lineage>
        <taxon>Bacteria</taxon>
        <taxon>Pseudomonadati</taxon>
        <taxon>Pseudomonadota</taxon>
        <taxon>Alphaproteobacteria</taxon>
        <taxon>Acetobacterales</taxon>
        <taxon>Acetobacteraceae</taxon>
        <taxon>Endobacter</taxon>
    </lineage>
</organism>
<evidence type="ECO:0000256" key="1">
    <source>
        <dbReference type="ARBA" id="ARBA00004651"/>
    </source>
</evidence>
<dbReference type="AlphaFoldDB" id="A0A839V588"/>
<protein>
    <submittedName>
        <fullName evidence="10">4-amino-4-deoxy-L-arabinose transferase-like glycosyltransferase</fullName>
    </submittedName>
</protein>
<dbReference type="GO" id="GO:0006493">
    <property type="term" value="P:protein O-linked glycosylation"/>
    <property type="evidence" value="ECO:0007669"/>
    <property type="project" value="InterPro"/>
</dbReference>